<keyword evidence="2" id="KW-0812">Transmembrane</keyword>
<protein>
    <submittedName>
        <fullName evidence="3">Uncharacterized protein</fullName>
    </submittedName>
</protein>
<sequence>MSKDNPPPQKEEEEPPEPALGPMGFGILLGTTALYALYLGVPIVFGGPYNMRFLTGPSAFVPIAGYLAIAIILAVWPPTSRWGAGLLIGLGIFTLLGGGVCVGALAQMGA</sequence>
<dbReference type="Proteomes" id="UP000065151">
    <property type="component" value="Chromosome"/>
</dbReference>
<proteinExistence type="predicted"/>
<evidence type="ECO:0000256" key="1">
    <source>
        <dbReference type="SAM" id="MobiDB-lite"/>
    </source>
</evidence>
<evidence type="ECO:0000313" key="4">
    <source>
        <dbReference type="Proteomes" id="UP000065151"/>
    </source>
</evidence>
<dbReference type="RefSeq" id="WP_058929787.1">
    <property type="nucleotide sequence ID" value="NZ_CP013747.1"/>
</dbReference>
<reference evidence="3 4" key="1">
    <citation type="submission" date="2015-12" db="EMBL/GenBank/DDBJ databases">
        <authorList>
            <person name="Shamseldin A."/>
            <person name="Moawad H."/>
            <person name="Abd El-Rahim W.M."/>
            <person name="Sadowsky M.J."/>
        </authorList>
    </citation>
    <scope>NUCLEOTIDE SEQUENCE [LARGE SCALE GENOMIC DNA]</scope>
    <source>
        <strain evidence="3 4">Ar51</strain>
    </source>
</reference>
<keyword evidence="2" id="KW-1133">Transmembrane helix</keyword>
<evidence type="ECO:0000256" key="2">
    <source>
        <dbReference type="SAM" id="Phobius"/>
    </source>
</evidence>
<feature type="transmembrane region" description="Helical" evidence="2">
    <location>
        <begin position="20"/>
        <end position="41"/>
    </location>
</feature>
<evidence type="ECO:0000313" key="3">
    <source>
        <dbReference type="EMBL" id="ALV40617.1"/>
    </source>
</evidence>
<dbReference type="AlphaFoldDB" id="A0A0U3F9W6"/>
<name>A0A0U3F9W6_9MICC</name>
<dbReference type="EMBL" id="CP013747">
    <property type="protein sequence ID" value="ALV40617.1"/>
    <property type="molecule type" value="Genomic_DNA"/>
</dbReference>
<feature type="transmembrane region" description="Helical" evidence="2">
    <location>
        <begin position="53"/>
        <end position="76"/>
    </location>
</feature>
<dbReference type="STRING" id="121292.AU252_05060"/>
<accession>A0A0U3F9W6</accession>
<feature type="region of interest" description="Disordered" evidence="1">
    <location>
        <begin position="1"/>
        <end position="22"/>
    </location>
</feature>
<gene>
    <name evidence="3" type="ORF">AU252_05060</name>
</gene>
<keyword evidence="2" id="KW-0472">Membrane</keyword>
<feature type="transmembrane region" description="Helical" evidence="2">
    <location>
        <begin position="82"/>
        <end position="106"/>
    </location>
</feature>
<organism evidence="3">
    <name type="scientific">Pseudarthrobacter sulfonivorans</name>
    <dbReference type="NCBI Taxonomy" id="121292"/>
    <lineage>
        <taxon>Bacteria</taxon>
        <taxon>Bacillati</taxon>
        <taxon>Actinomycetota</taxon>
        <taxon>Actinomycetes</taxon>
        <taxon>Micrococcales</taxon>
        <taxon>Micrococcaceae</taxon>
        <taxon>Pseudarthrobacter</taxon>
    </lineage>
</organism>
<dbReference type="KEGG" id="psul:AU252_05060"/>